<evidence type="ECO:0000256" key="6">
    <source>
        <dbReference type="ARBA" id="ARBA00011893"/>
    </source>
</evidence>
<dbReference type="GO" id="GO:0003999">
    <property type="term" value="F:adenine phosphoribosyltransferase activity"/>
    <property type="evidence" value="ECO:0007669"/>
    <property type="project" value="UniProtKB-UniRule"/>
</dbReference>
<dbReference type="GO" id="GO:0002055">
    <property type="term" value="F:adenine binding"/>
    <property type="evidence" value="ECO:0007669"/>
    <property type="project" value="TreeGrafter"/>
</dbReference>
<evidence type="ECO:0000256" key="4">
    <source>
        <dbReference type="ARBA" id="ARBA00004659"/>
    </source>
</evidence>
<dbReference type="EMBL" id="MGIR01000008">
    <property type="protein sequence ID" value="OGM90772.1"/>
    <property type="molecule type" value="Genomic_DNA"/>
</dbReference>
<gene>
    <name evidence="11" type="primary">apt</name>
    <name evidence="13" type="ORF">A3A20_03070</name>
</gene>
<evidence type="ECO:0000256" key="3">
    <source>
        <dbReference type="ARBA" id="ARBA00004496"/>
    </source>
</evidence>
<dbReference type="GO" id="GO:0006166">
    <property type="term" value="P:purine ribonucleoside salvage"/>
    <property type="evidence" value="ECO:0007669"/>
    <property type="project" value="UniProtKB-UniRule"/>
</dbReference>
<evidence type="ECO:0000256" key="7">
    <source>
        <dbReference type="ARBA" id="ARBA00022490"/>
    </source>
</evidence>
<dbReference type="AlphaFoldDB" id="A0A1F8DQQ6"/>
<comment type="pathway">
    <text evidence="4 11">Purine metabolism; AMP biosynthesis via salvage pathway; AMP from adenine: step 1/1.</text>
</comment>
<evidence type="ECO:0000313" key="14">
    <source>
        <dbReference type="Proteomes" id="UP000178946"/>
    </source>
</evidence>
<keyword evidence="7 11" id="KW-0963">Cytoplasm</keyword>
<accession>A0A1F8DQQ6</accession>
<dbReference type="GO" id="GO:0044209">
    <property type="term" value="P:AMP salvage"/>
    <property type="evidence" value="ECO:0007669"/>
    <property type="project" value="UniProtKB-UniRule"/>
</dbReference>
<dbReference type="Proteomes" id="UP000178946">
    <property type="component" value="Unassembled WGS sequence"/>
</dbReference>
<dbReference type="PANTHER" id="PTHR32315:SF3">
    <property type="entry name" value="ADENINE PHOSPHORIBOSYLTRANSFERASE"/>
    <property type="match status" value="1"/>
</dbReference>
<comment type="similarity">
    <text evidence="5 11">Belongs to the purine/pyrimidine phosphoribosyltransferase family.</text>
</comment>
<dbReference type="HAMAP" id="MF_00004">
    <property type="entry name" value="Aden_phosphoribosyltr"/>
    <property type="match status" value="1"/>
</dbReference>
<dbReference type="InterPro" id="IPR029057">
    <property type="entry name" value="PRTase-like"/>
</dbReference>
<dbReference type="SUPFAM" id="SSF53271">
    <property type="entry name" value="PRTase-like"/>
    <property type="match status" value="1"/>
</dbReference>
<keyword evidence="8 11" id="KW-0328">Glycosyltransferase</keyword>
<feature type="domain" description="Phosphoribosyltransferase" evidence="12">
    <location>
        <begin position="48"/>
        <end position="155"/>
    </location>
</feature>
<dbReference type="FunFam" id="3.40.50.2020:FF:000021">
    <property type="entry name" value="Adenine phosphoribosyltransferase"/>
    <property type="match status" value="1"/>
</dbReference>
<dbReference type="Gene3D" id="3.40.50.2020">
    <property type="match status" value="1"/>
</dbReference>
<evidence type="ECO:0000256" key="5">
    <source>
        <dbReference type="ARBA" id="ARBA00008391"/>
    </source>
</evidence>
<evidence type="ECO:0000256" key="9">
    <source>
        <dbReference type="ARBA" id="ARBA00022679"/>
    </source>
</evidence>
<sequence length="173" mass="19254">MDIEYLKSKIREIMDFPTVGIKFKDITPLLEDKKAFHQSIFGLTEFFKNEKVDKVVGIDARGFLLASAVAYLLNAGMVIVRKKGKLPYDKIVQTHDLEYGSASLEIHTDSVKKGERVAIIDDVLATGGTAEAAVKLVKNVGGDIISLGFLIELESMNGREKFKEHKVHSLLKF</sequence>
<dbReference type="UniPathway" id="UPA00588">
    <property type="reaction ID" value="UER00646"/>
</dbReference>
<evidence type="ECO:0000256" key="2">
    <source>
        <dbReference type="ARBA" id="ARBA00003968"/>
    </source>
</evidence>
<comment type="subunit">
    <text evidence="11">Homodimer.</text>
</comment>
<dbReference type="NCBIfam" id="NF002636">
    <property type="entry name" value="PRK02304.1-5"/>
    <property type="match status" value="1"/>
</dbReference>
<comment type="function">
    <text evidence="2 11">Catalyzes a salvage reaction resulting in the formation of AMP, that is energically less costly than de novo synthesis.</text>
</comment>
<dbReference type="GO" id="GO:0005737">
    <property type="term" value="C:cytoplasm"/>
    <property type="evidence" value="ECO:0007669"/>
    <property type="project" value="UniProtKB-SubCell"/>
</dbReference>
<comment type="caution">
    <text evidence="13">The sequence shown here is derived from an EMBL/GenBank/DDBJ whole genome shotgun (WGS) entry which is preliminary data.</text>
</comment>
<dbReference type="PANTHER" id="PTHR32315">
    <property type="entry name" value="ADENINE PHOSPHORIBOSYLTRANSFERASE"/>
    <property type="match status" value="1"/>
</dbReference>
<comment type="subcellular location">
    <subcellularLocation>
        <location evidence="3 11">Cytoplasm</location>
    </subcellularLocation>
</comment>
<dbReference type="InterPro" id="IPR000836">
    <property type="entry name" value="PRTase_dom"/>
</dbReference>
<evidence type="ECO:0000259" key="12">
    <source>
        <dbReference type="Pfam" id="PF00156"/>
    </source>
</evidence>
<evidence type="ECO:0000256" key="11">
    <source>
        <dbReference type="HAMAP-Rule" id="MF_00004"/>
    </source>
</evidence>
<organism evidence="13 14">
    <name type="scientific">Candidatus Wolfebacteria bacterium RIFCSPLOWO2_01_FULL_45_19</name>
    <dbReference type="NCBI Taxonomy" id="1802557"/>
    <lineage>
        <taxon>Bacteria</taxon>
        <taxon>Candidatus Wolfeibacteriota</taxon>
    </lineage>
</organism>
<dbReference type="EC" id="2.4.2.7" evidence="6 11"/>
<evidence type="ECO:0000256" key="8">
    <source>
        <dbReference type="ARBA" id="ARBA00022676"/>
    </source>
</evidence>
<comment type="catalytic activity">
    <reaction evidence="1 11">
        <text>AMP + diphosphate = 5-phospho-alpha-D-ribose 1-diphosphate + adenine</text>
        <dbReference type="Rhea" id="RHEA:16609"/>
        <dbReference type="ChEBI" id="CHEBI:16708"/>
        <dbReference type="ChEBI" id="CHEBI:33019"/>
        <dbReference type="ChEBI" id="CHEBI:58017"/>
        <dbReference type="ChEBI" id="CHEBI:456215"/>
        <dbReference type="EC" id="2.4.2.7"/>
    </reaction>
</comment>
<dbReference type="InterPro" id="IPR050054">
    <property type="entry name" value="UPRTase/APRTase"/>
</dbReference>
<evidence type="ECO:0000256" key="1">
    <source>
        <dbReference type="ARBA" id="ARBA00000868"/>
    </source>
</evidence>
<dbReference type="Pfam" id="PF00156">
    <property type="entry name" value="Pribosyltran"/>
    <property type="match status" value="1"/>
</dbReference>
<reference evidence="13 14" key="1">
    <citation type="journal article" date="2016" name="Nat. Commun.">
        <title>Thousands of microbial genomes shed light on interconnected biogeochemical processes in an aquifer system.</title>
        <authorList>
            <person name="Anantharaman K."/>
            <person name="Brown C.T."/>
            <person name="Hug L.A."/>
            <person name="Sharon I."/>
            <person name="Castelle C.J."/>
            <person name="Probst A.J."/>
            <person name="Thomas B.C."/>
            <person name="Singh A."/>
            <person name="Wilkins M.J."/>
            <person name="Karaoz U."/>
            <person name="Brodie E.L."/>
            <person name="Williams K.H."/>
            <person name="Hubbard S.S."/>
            <person name="Banfield J.F."/>
        </authorList>
    </citation>
    <scope>NUCLEOTIDE SEQUENCE [LARGE SCALE GENOMIC DNA]</scope>
</reference>
<dbReference type="NCBIfam" id="NF002634">
    <property type="entry name" value="PRK02304.1-3"/>
    <property type="match status" value="1"/>
</dbReference>
<dbReference type="NCBIfam" id="TIGR01090">
    <property type="entry name" value="apt"/>
    <property type="match status" value="1"/>
</dbReference>
<name>A0A1F8DQQ6_9BACT</name>
<evidence type="ECO:0000256" key="10">
    <source>
        <dbReference type="ARBA" id="ARBA00022726"/>
    </source>
</evidence>
<keyword evidence="9 11" id="KW-0808">Transferase</keyword>
<dbReference type="InterPro" id="IPR005764">
    <property type="entry name" value="Ade_phspho_trans"/>
</dbReference>
<protein>
    <recommendedName>
        <fullName evidence="6 11">Adenine phosphoribosyltransferase</fullName>
        <shortName evidence="11">APRT</shortName>
        <ecNumber evidence="6 11">2.4.2.7</ecNumber>
    </recommendedName>
</protein>
<dbReference type="GO" id="GO:0016208">
    <property type="term" value="F:AMP binding"/>
    <property type="evidence" value="ECO:0007669"/>
    <property type="project" value="TreeGrafter"/>
</dbReference>
<dbReference type="GO" id="GO:0006168">
    <property type="term" value="P:adenine salvage"/>
    <property type="evidence" value="ECO:0007669"/>
    <property type="project" value="InterPro"/>
</dbReference>
<proteinExistence type="inferred from homology"/>
<evidence type="ECO:0000313" key="13">
    <source>
        <dbReference type="EMBL" id="OGM90772.1"/>
    </source>
</evidence>
<dbReference type="STRING" id="1802557.A3A20_03070"/>
<dbReference type="CDD" id="cd06223">
    <property type="entry name" value="PRTases_typeI"/>
    <property type="match status" value="1"/>
</dbReference>
<keyword evidence="10 11" id="KW-0660">Purine salvage</keyword>